<feature type="non-terminal residue" evidence="2">
    <location>
        <position position="631"/>
    </location>
</feature>
<dbReference type="OrthoDB" id="4648428at2"/>
<accession>N6YIM4</accession>
<reference evidence="2 3" key="1">
    <citation type="submission" date="2012-09" db="EMBL/GenBank/DDBJ databases">
        <title>Draft Genome Sequences of 6 Strains from Genus Thauera.</title>
        <authorList>
            <person name="Liu B."/>
            <person name="Shapleigh J.P."/>
            <person name="Frostegard A.H."/>
        </authorList>
    </citation>
    <scope>NUCLEOTIDE SEQUENCE [LARGE SCALE GENOMIC DNA]</scope>
    <source>
        <strain evidence="2 3">B4P</strain>
    </source>
</reference>
<evidence type="ECO:0000313" key="3">
    <source>
        <dbReference type="Proteomes" id="UP000013047"/>
    </source>
</evidence>
<evidence type="ECO:0000256" key="1">
    <source>
        <dbReference type="SAM" id="MobiDB-lite"/>
    </source>
</evidence>
<feature type="compositionally biased region" description="Low complexity" evidence="1">
    <location>
        <begin position="37"/>
        <end position="53"/>
    </location>
</feature>
<gene>
    <name evidence="2" type="ORF">C667_22644</name>
</gene>
<dbReference type="EMBL" id="AMXF01000386">
    <property type="protein sequence ID" value="ENO91315.1"/>
    <property type="molecule type" value="Genomic_DNA"/>
</dbReference>
<feature type="region of interest" description="Disordered" evidence="1">
    <location>
        <begin position="24"/>
        <end position="53"/>
    </location>
</feature>
<organism evidence="2 3">
    <name type="scientific">Thauera phenylacetica B4P</name>
    <dbReference type="NCBI Taxonomy" id="1234382"/>
    <lineage>
        <taxon>Bacteria</taxon>
        <taxon>Pseudomonadati</taxon>
        <taxon>Pseudomonadota</taxon>
        <taxon>Betaproteobacteria</taxon>
        <taxon>Rhodocyclales</taxon>
        <taxon>Zoogloeaceae</taxon>
        <taxon>Thauera</taxon>
    </lineage>
</organism>
<comment type="caution">
    <text evidence="2">The sequence shown here is derived from an EMBL/GenBank/DDBJ whole genome shotgun (WGS) entry which is preliminary data.</text>
</comment>
<dbReference type="RefSeq" id="WP_004386078.1">
    <property type="nucleotide sequence ID" value="NZ_AMXF01000386.1"/>
</dbReference>
<feature type="compositionally biased region" description="Acidic residues" evidence="1">
    <location>
        <begin position="26"/>
        <end position="36"/>
    </location>
</feature>
<proteinExistence type="predicted"/>
<dbReference type="AlphaFoldDB" id="N6YIM4"/>
<evidence type="ECO:0000313" key="2">
    <source>
        <dbReference type="EMBL" id="ENO91315.1"/>
    </source>
</evidence>
<sequence length="631" mass="65329">MMLRLHALEERIVLDAALMVDLAGNDPDEDEHEAGEEGAAAPAAGAEPDAGLGDADAARATAALSLIDPSSTPWSSSQWLAEPLLYREGDGVRPVLLSSALPVLGEEQGFASWAVIALEGPSDGDELVAPNVGGAGGFAVTREGPYRITLSATESFLLDNTPAEVEELLRNTVALVGYANSAQDPLEGVRTLHVSLGNDAYASAVSRLVFVSSVNDAPVLEARGPATLAFAEPADPALRAPLTLFGADSVAIGDVDSALVGRASVWITDAPAATADASGTFDRLQVQLPADGSITARTVFTPVSDGTMGELRLTLEGAASAQAYARLLETVRFDSLDTDPQQLSRTVRISVADVDDDGSREDAISASIERRIGITPTNTAPEIAIADARFSEATDRLARVPLLPQLQLLDPDSANRLARVVVVLDNPARLASDSINAYLDGDALFSVTRVTDGTRDTYTVQPRAPVTTATVGEFQAFLSAWSYSNTSRANVDHTIAITVRAFDPQGAMGEQTSALAIAANPDAPASEALPRPGSPGGLTVPEDGRLALPADLFPFRDADGDGLAGVTITALPQHGRLLLEGVAVQAGVFIPAAALSGLVYAPAPDYHGPDGFGFKVWDDSGADGGAGLSSA</sequence>
<dbReference type="Proteomes" id="UP000013047">
    <property type="component" value="Unassembled WGS sequence"/>
</dbReference>
<keyword evidence="3" id="KW-1185">Reference proteome</keyword>
<name>N6YIM4_9RHOO</name>
<protein>
    <submittedName>
        <fullName evidence="2">Putative Ig domain-containing protein</fullName>
    </submittedName>
</protein>